<dbReference type="RefSeq" id="XP_033462904.1">
    <property type="nucleotide sequence ID" value="XM_033602835.1"/>
</dbReference>
<proteinExistence type="predicted"/>
<gene>
    <name evidence="3" type="ORF">K489DRAFT_367148</name>
</gene>
<reference evidence="3" key="1">
    <citation type="submission" date="2020-01" db="EMBL/GenBank/DDBJ databases">
        <authorList>
            <consortium name="DOE Joint Genome Institute"/>
            <person name="Haridas S."/>
            <person name="Albert R."/>
            <person name="Binder M."/>
            <person name="Bloem J."/>
            <person name="Labutti K."/>
            <person name="Salamov A."/>
            <person name="Andreopoulos B."/>
            <person name="Baker S.E."/>
            <person name="Barry K."/>
            <person name="Bills G."/>
            <person name="Bluhm B.H."/>
            <person name="Cannon C."/>
            <person name="Castanera R."/>
            <person name="Culley D.E."/>
            <person name="Daum C."/>
            <person name="Ezra D."/>
            <person name="Gonzalez J.B."/>
            <person name="Henrissat B."/>
            <person name="Kuo A."/>
            <person name="Liang C."/>
            <person name="Lipzen A."/>
            <person name="Lutzoni F."/>
            <person name="Magnuson J."/>
            <person name="Mondo S."/>
            <person name="Nolan M."/>
            <person name="Ohm R."/>
            <person name="Pangilinan J."/>
            <person name="Park H.-J."/>
            <person name="Ramirez L."/>
            <person name="Alfaro M."/>
            <person name="Sun H."/>
            <person name="Tritt A."/>
            <person name="Yoshinaga Y."/>
            <person name="Zwiers L.-H."/>
            <person name="Turgeon B.G."/>
            <person name="Goodwin S.B."/>
            <person name="Spatafora J.W."/>
            <person name="Crous P.W."/>
            <person name="Grigoriev I.V."/>
        </authorList>
    </citation>
    <scope>NUCLEOTIDE SEQUENCE</scope>
    <source>
        <strain evidence="3">CBS 342.82</strain>
    </source>
</reference>
<organism evidence="3">
    <name type="scientific">Dissoconium aciculare CBS 342.82</name>
    <dbReference type="NCBI Taxonomy" id="1314786"/>
    <lineage>
        <taxon>Eukaryota</taxon>
        <taxon>Fungi</taxon>
        <taxon>Dikarya</taxon>
        <taxon>Ascomycota</taxon>
        <taxon>Pezizomycotina</taxon>
        <taxon>Dothideomycetes</taxon>
        <taxon>Dothideomycetidae</taxon>
        <taxon>Mycosphaerellales</taxon>
        <taxon>Dissoconiaceae</taxon>
        <taxon>Dissoconium</taxon>
    </lineage>
</organism>
<name>A0A6J3MDA6_9PEZI</name>
<sequence length="191" mass="21175">MANNLDFSSTASQAPSLGVFDTKSPRTSQLPYASDLTEVSFPAHCHSTLLFPPNGQFLSPAGWSAQHLPPFNTTSFWAPERGRPVGAECPSGELYHSRSDISYGSAISPHLFAHDQQSEAMNPRKRKRSSPSKSSNIRTRTSQVRKRGPSITELLLIPNAGLYALSSEESKMQWHTMHQVLGIQPRMQKFH</sequence>
<reference evidence="3" key="2">
    <citation type="submission" date="2020-04" db="EMBL/GenBank/DDBJ databases">
        <authorList>
            <consortium name="NCBI Genome Project"/>
        </authorList>
    </citation>
    <scope>NUCLEOTIDE SEQUENCE</scope>
    <source>
        <strain evidence="3">CBS 342.82</strain>
    </source>
</reference>
<dbReference type="GeneID" id="54360635"/>
<feature type="region of interest" description="Disordered" evidence="1">
    <location>
        <begin position="114"/>
        <end position="148"/>
    </location>
</feature>
<reference evidence="3" key="3">
    <citation type="submission" date="2025-08" db="UniProtKB">
        <authorList>
            <consortium name="RefSeq"/>
        </authorList>
    </citation>
    <scope>IDENTIFICATION</scope>
    <source>
        <strain evidence="3">CBS 342.82</strain>
    </source>
</reference>
<dbReference type="AlphaFoldDB" id="A0A6J3MDA6"/>
<evidence type="ECO:0000313" key="3">
    <source>
        <dbReference type="RefSeq" id="XP_033462904.1"/>
    </source>
</evidence>
<accession>A0A6J3MDA6</accession>
<keyword evidence="2" id="KW-1185">Reference proteome</keyword>
<dbReference type="Proteomes" id="UP000504637">
    <property type="component" value="Unplaced"/>
</dbReference>
<evidence type="ECO:0000256" key="1">
    <source>
        <dbReference type="SAM" id="MobiDB-lite"/>
    </source>
</evidence>
<protein>
    <submittedName>
        <fullName evidence="3">Uncharacterized protein</fullName>
    </submittedName>
</protein>
<evidence type="ECO:0000313" key="2">
    <source>
        <dbReference type="Proteomes" id="UP000504637"/>
    </source>
</evidence>